<organism evidence="7">
    <name type="scientific">Caenorhabditis remanei</name>
    <name type="common">Caenorhabditis vulgaris</name>
    <dbReference type="NCBI Taxonomy" id="31234"/>
    <lineage>
        <taxon>Eukaryota</taxon>
        <taxon>Metazoa</taxon>
        <taxon>Ecdysozoa</taxon>
        <taxon>Nematoda</taxon>
        <taxon>Chromadorea</taxon>
        <taxon>Rhabditida</taxon>
        <taxon>Rhabditina</taxon>
        <taxon>Rhabditomorpha</taxon>
        <taxon>Rhabditoidea</taxon>
        <taxon>Rhabditidae</taxon>
        <taxon>Peloderinae</taxon>
        <taxon>Caenorhabditis</taxon>
    </lineage>
</organism>
<proteinExistence type="inferred from homology"/>
<name>E3LVF7_CAERE</name>
<dbReference type="InterPro" id="IPR006709">
    <property type="entry name" value="SSU_processome_Utp14"/>
</dbReference>
<dbReference type="PANTHER" id="PTHR14150">
    <property type="entry name" value="U3 SMALL NUCLEOLAR RNA-ASSOCIATED PROTEIN 14"/>
    <property type="match status" value="1"/>
</dbReference>
<evidence type="ECO:0000313" key="7">
    <source>
        <dbReference type="Proteomes" id="UP000008281"/>
    </source>
</evidence>
<dbReference type="STRING" id="31234.E3LVF7"/>
<dbReference type="GO" id="GO:0032040">
    <property type="term" value="C:small-subunit processome"/>
    <property type="evidence" value="ECO:0007669"/>
    <property type="project" value="InterPro"/>
</dbReference>
<comment type="similarity">
    <text evidence="2">Belongs to the UTP14 family.</text>
</comment>
<evidence type="ECO:0000256" key="5">
    <source>
        <dbReference type="SAM" id="MobiDB-lite"/>
    </source>
</evidence>
<comment type="subcellular location">
    <subcellularLocation>
        <location evidence="1">Nucleus</location>
        <location evidence="1">Nucleolus</location>
    </subcellularLocation>
</comment>
<evidence type="ECO:0000256" key="2">
    <source>
        <dbReference type="ARBA" id="ARBA00007774"/>
    </source>
</evidence>
<protein>
    <submittedName>
        <fullName evidence="6">Uncharacterized protein</fullName>
    </submittedName>
</protein>
<reference evidence="6" key="1">
    <citation type="submission" date="2007-07" db="EMBL/GenBank/DDBJ databases">
        <title>PCAP assembly of the Caenorhabditis remanei genome.</title>
        <authorList>
            <consortium name="The Caenorhabditis remanei Sequencing Consortium"/>
            <person name="Wilson R.K."/>
        </authorList>
    </citation>
    <scope>NUCLEOTIDE SEQUENCE [LARGE SCALE GENOMIC DNA]</scope>
    <source>
        <strain evidence="6">PB4641</strain>
    </source>
</reference>
<dbReference type="Proteomes" id="UP000008281">
    <property type="component" value="Unassembled WGS sequence"/>
</dbReference>
<feature type="region of interest" description="Disordered" evidence="5">
    <location>
        <begin position="1"/>
        <end position="30"/>
    </location>
</feature>
<dbReference type="EMBL" id="DS268416">
    <property type="protein sequence ID" value="EFP12675.1"/>
    <property type="molecule type" value="Genomic_DNA"/>
</dbReference>
<dbReference type="Pfam" id="PF04615">
    <property type="entry name" value="Utp14"/>
    <property type="match status" value="1"/>
</dbReference>
<dbReference type="PANTHER" id="PTHR14150:SF12">
    <property type="entry name" value="U3 SMALL NUCLEOLAR RNA-ASSOCIATED PROTEIN 14 HOMOLOG A"/>
    <property type="match status" value="1"/>
</dbReference>
<dbReference type="AlphaFoldDB" id="E3LVF7"/>
<dbReference type="InParanoid" id="E3LVF7"/>
<sequence>MRAKKRQEAAAVKSISSNTGKSADGPLFEVDETWLKDEKKEKKKKRKELKAKEESRKGTIGKVSYVDKNYDPKLEAKKAETYEEKVEKAVDAAGVHDAEKRQKEIELDPSKFLELNTNDLTQVSSDFVEKMDQFDEGLFFRSCFYYLLVFSEAAQVINEAFKDDDVIGDFEDAKEGVKQKEKVKDINLNLSGWGSWVGPGITEKKRRRNFVIKAKEKKRKDGERNGLIIAESVTAKDGIGKIQPRSLPFPYTRVEDYEAVLKQPLGLEWNMEKMRDELCKPAVVVEVKIY</sequence>
<evidence type="ECO:0000256" key="3">
    <source>
        <dbReference type="ARBA" id="ARBA00022553"/>
    </source>
</evidence>
<evidence type="ECO:0000256" key="1">
    <source>
        <dbReference type="ARBA" id="ARBA00004604"/>
    </source>
</evidence>
<keyword evidence="4" id="KW-0539">Nucleus</keyword>
<keyword evidence="3" id="KW-0597">Phosphoprotein</keyword>
<keyword evidence="7" id="KW-1185">Reference proteome</keyword>
<evidence type="ECO:0000313" key="6">
    <source>
        <dbReference type="EMBL" id="EFP12675.1"/>
    </source>
</evidence>
<dbReference type="OrthoDB" id="277439at2759"/>
<evidence type="ECO:0000256" key="4">
    <source>
        <dbReference type="ARBA" id="ARBA00023242"/>
    </source>
</evidence>
<gene>
    <name evidence="6" type="ORF">CRE_29514</name>
</gene>
<dbReference type="GO" id="GO:0006364">
    <property type="term" value="P:rRNA processing"/>
    <property type="evidence" value="ECO:0007669"/>
    <property type="project" value="InterPro"/>
</dbReference>
<accession>E3LVF7</accession>
<dbReference type="eggNOG" id="KOG2172">
    <property type="taxonomic scope" value="Eukaryota"/>
</dbReference>
<dbReference type="HOGENOM" id="CLU_960559_0_0_1"/>